<keyword evidence="12" id="KW-1185">Reference proteome</keyword>
<keyword evidence="1 10" id="KW-1003">Cell membrane</keyword>
<keyword evidence="7 10" id="KW-0472">Membrane</keyword>
<dbReference type="GO" id="GO:0043772">
    <property type="term" value="F:acyl-phosphate glycerol-3-phosphate acyltransferase activity"/>
    <property type="evidence" value="ECO:0007669"/>
    <property type="project" value="UniProtKB-UniRule"/>
</dbReference>
<keyword evidence="11" id="KW-0012">Acyltransferase</keyword>
<dbReference type="GO" id="GO:0008654">
    <property type="term" value="P:phospholipid biosynthetic process"/>
    <property type="evidence" value="ECO:0007669"/>
    <property type="project" value="UniProtKB-UniRule"/>
</dbReference>
<comment type="caution">
    <text evidence="11">The sequence shown here is derived from an EMBL/GenBank/DDBJ whole genome shotgun (WGS) entry which is preliminary data.</text>
</comment>
<dbReference type="EMBL" id="BSFI01000022">
    <property type="protein sequence ID" value="GLK69570.1"/>
    <property type="molecule type" value="Genomic_DNA"/>
</dbReference>
<dbReference type="PANTHER" id="PTHR30309">
    <property type="entry name" value="INNER MEMBRANE PROTEIN YGIH"/>
    <property type="match status" value="1"/>
</dbReference>
<keyword evidence="5 10" id="KW-1133">Transmembrane helix</keyword>
<comment type="catalytic activity">
    <reaction evidence="10">
        <text>an acyl phosphate + sn-glycerol 3-phosphate = a 1-acyl-sn-glycero-3-phosphate + phosphate</text>
        <dbReference type="Rhea" id="RHEA:34075"/>
        <dbReference type="ChEBI" id="CHEBI:43474"/>
        <dbReference type="ChEBI" id="CHEBI:57597"/>
        <dbReference type="ChEBI" id="CHEBI:57970"/>
        <dbReference type="ChEBI" id="CHEBI:59918"/>
        <dbReference type="EC" id="2.3.1.275"/>
    </reaction>
</comment>
<keyword evidence="4 10" id="KW-0812">Transmembrane</keyword>
<evidence type="ECO:0000256" key="8">
    <source>
        <dbReference type="ARBA" id="ARBA00023209"/>
    </source>
</evidence>
<dbReference type="EC" id="2.3.1.275" evidence="10"/>
<evidence type="ECO:0000256" key="6">
    <source>
        <dbReference type="ARBA" id="ARBA00023098"/>
    </source>
</evidence>
<comment type="subunit">
    <text evidence="10">Probably interacts with PlsX.</text>
</comment>
<dbReference type="NCBIfam" id="TIGR00023">
    <property type="entry name" value="glycerol-3-phosphate 1-O-acyltransferase PlsY"/>
    <property type="match status" value="1"/>
</dbReference>
<dbReference type="InterPro" id="IPR003811">
    <property type="entry name" value="G3P_acylTferase_PlsY"/>
</dbReference>
<evidence type="ECO:0000256" key="2">
    <source>
        <dbReference type="ARBA" id="ARBA00022516"/>
    </source>
</evidence>
<evidence type="ECO:0000256" key="9">
    <source>
        <dbReference type="ARBA" id="ARBA00023264"/>
    </source>
</evidence>
<gene>
    <name evidence="10 11" type="primary">plsY</name>
    <name evidence="11" type="ORF">GCM10008179_32080</name>
</gene>
<reference evidence="11" key="2">
    <citation type="submission" date="2023-01" db="EMBL/GenBank/DDBJ databases">
        <authorList>
            <person name="Sun Q."/>
            <person name="Evtushenko L."/>
        </authorList>
    </citation>
    <scope>NUCLEOTIDE SEQUENCE</scope>
    <source>
        <strain evidence="11">VKM B-2347</strain>
    </source>
</reference>
<dbReference type="GO" id="GO:0005886">
    <property type="term" value="C:plasma membrane"/>
    <property type="evidence" value="ECO:0007669"/>
    <property type="project" value="UniProtKB-SubCell"/>
</dbReference>
<comment type="function">
    <text evidence="10">Catalyzes the transfer of an acyl group from acyl-phosphate (acyl-PO(4)) to glycerol-3-phosphate (G3P) to form lysophosphatidic acid (LPA). This enzyme utilizes acyl-phosphate as fatty acyl donor, but not acyl-CoA or acyl-ACP.</text>
</comment>
<dbReference type="SMART" id="SM01207">
    <property type="entry name" value="G3P_acyltransf"/>
    <property type="match status" value="1"/>
</dbReference>
<dbReference type="RefSeq" id="WP_271169788.1">
    <property type="nucleotide sequence ID" value="NZ_BSFI01000022.1"/>
</dbReference>
<evidence type="ECO:0000256" key="4">
    <source>
        <dbReference type="ARBA" id="ARBA00022692"/>
    </source>
</evidence>
<dbReference type="Pfam" id="PF02660">
    <property type="entry name" value="G3P_acyltransf"/>
    <property type="match status" value="1"/>
</dbReference>
<dbReference type="AlphaFoldDB" id="A0A9W6J2C8"/>
<proteinExistence type="inferred from homology"/>
<keyword evidence="8 10" id="KW-0594">Phospholipid biosynthesis</keyword>
<evidence type="ECO:0000256" key="10">
    <source>
        <dbReference type="HAMAP-Rule" id="MF_01043"/>
    </source>
</evidence>
<evidence type="ECO:0000256" key="7">
    <source>
        <dbReference type="ARBA" id="ARBA00023136"/>
    </source>
</evidence>
<feature type="transmembrane region" description="Helical" evidence="10">
    <location>
        <begin position="161"/>
        <end position="177"/>
    </location>
</feature>
<feature type="transmembrane region" description="Helical" evidence="10">
    <location>
        <begin position="107"/>
        <end position="131"/>
    </location>
</feature>
<keyword evidence="9 10" id="KW-1208">Phospholipid metabolism</keyword>
<feature type="transmembrane region" description="Helical" evidence="10">
    <location>
        <begin position="6"/>
        <end position="27"/>
    </location>
</feature>
<evidence type="ECO:0000256" key="5">
    <source>
        <dbReference type="ARBA" id="ARBA00022989"/>
    </source>
</evidence>
<feature type="transmembrane region" description="Helical" evidence="10">
    <location>
        <begin position="82"/>
        <end position="100"/>
    </location>
</feature>
<accession>A0A9W6J2C8</accession>
<evidence type="ECO:0000313" key="11">
    <source>
        <dbReference type="EMBL" id="GLK69570.1"/>
    </source>
</evidence>
<sequence length="201" mass="20676">MSSLLLAVALGYILGSIPFGVIVTYAGGGGDVRKIGSGNIGTTNVLRTGRKELAVLTLLGDTLKATAAVLIANHLWGEPAGIVAGASAFVGHVFPIWLRFKGGKGVATYLGALIGVAWPVALLFTVVWITVAAVTRYSSASALAASAIAPVVLAIWAPEPLALVFVGLSVVLWALHWENITRLLAGKESRIGQRPAASGGR</sequence>
<dbReference type="Proteomes" id="UP001143372">
    <property type="component" value="Unassembled WGS sequence"/>
</dbReference>
<dbReference type="HAMAP" id="MF_01043">
    <property type="entry name" value="PlsY"/>
    <property type="match status" value="1"/>
</dbReference>
<name>A0A9W6J2C8_9HYPH</name>
<comment type="subcellular location">
    <subcellularLocation>
        <location evidence="10">Cell membrane</location>
        <topology evidence="10">Multi-pass membrane protein</topology>
    </subcellularLocation>
</comment>
<dbReference type="PANTHER" id="PTHR30309:SF0">
    <property type="entry name" value="GLYCEROL-3-PHOSPHATE ACYLTRANSFERASE-RELATED"/>
    <property type="match status" value="1"/>
</dbReference>
<reference evidence="11" key="1">
    <citation type="journal article" date="2014" name="Int. J. Syst. Evol. Microbiol.">
        <title>Complete genome sequence of Corynebacterium casei LMG S-19264T (=DSM 44701T), isolated from a smear-ripened cheese.</title>
        <authorList>
            <consortium name="US DOE Joint Genome Institute (JGI-PGF)"/>
            <person name="Walter F."/>
            <person name="Albersmeier A."/>
            <person name="Kalinowski J."/>
            <person name="Ruckert C."/>
        </authorList>
    </citation>
    <scope>NUCLEOTIDE SEQUENCE</scope>
    <source>
        <strain evidence="11">VKM B-2347</strain>
    </source>
</reference>
<evidence type="ECO:0000256" key="3">
    <source>
        <dbReference type="ARBA" id="ARBA00022679"/>
    </source>
</evidence>
<organism evidence="11 12">
    <name type="scientific">Hansschlegelia plantiphila</name>
    <dbReference type="NCBI Taxonomy" id="374655"/>
    <lineage>
        <taxon>Bacteria</taxon>
        <taxon>Pseudomonadati</taxon>
        <taxon>Pseudomonadota</taxon>
        <taxon>Alphaproteobacteria</taxon>
        <taxon>Hyphomicrobiales</taxon>
        <taxon>Methylopilaceae</taxon>
        <taxon>Hansschlegelia</taxon>
    </lineage>
</organism>
<evidence type="ECO:0000256" key="1">
    <source>
        <dbReference type="ARBA" id="ARBA00022475"/>
    </source>
</evidence>
<keyword evidence="3 10" id="KW-0808">Transferase</keyword>
<keyword evidence="6 10" id="KW-0443">Lipid metabolism</keyword>
<comment type="pathway">
    <text evidence="10">Lipid metabolism; phospholipid metabolism.</text>
</comment>
<keyword evidence="2 10" id="KW-0444">Lipid biosynthesis</keyword>
<comment type="similarity">
    <text evidence="10">Belongs to the PlsY family.</text>
</comment>
<evidence type="ECO:0000313" key="12">
    <source>
        <dbReference type="Proteomes" id="UP001143372"/>
    </source>
</evidence>
<protein>
    <recommendedName>
        <fullName evidence="10">Glycerol-3-phosphate acyltransferase</fullName>
    </recommendedName>
    <alternativeName>
        <fullName evidence="10">Acyl-PO4 G3P acyltransferase</fullName>
    </alternativeName>
    <alternativeName>
        <fullName evidence="10">Acyl-phosphate--glycerol-3-phosphate acyltransferase</fullName>
    </alternativeName>
    <alternativeName>
        <fullName evidence="10">G3P acyltransferase</fullName>
        <shortName evidence="10">GPAT</shortName>
        <ecNumber evidence="10">2.3.1.275</ecNumber>
    </alternativeName>
    <alternativeName>
        <fullName evidence="10">Lysophosphatidic acid synthase</fullName>
        <shortName evidence="10">LPA synthase</shortName>
    </alternativeName>
</protein>